<dbReference type="PROSITE" id="PS00108">
    <property type="entry name" value="PROTEIN_KINASE_ST"/>
    <property type="match status" value="1"/>
</dbReference>
<dbReference type="EMBL" id="JALJOT010000010">
    <property type="protein sequence ID" value="KAK9906422.1"/>
    <property type="molecule type" value="Genomic_DNA"/>
</dbReference>
<evidence type="ECO:0000259" key="7">
    <source>
        <dbReference type="PROSITE" id="PS50011"/>
    </source>
</evidence>
<keyword evidence="1" id="KW-0723">Serine/threonine-protein kinase</keyword>
<evidence type="ECO:0000313" key="8">
    <source>
        <dbReference type="EMBL" id="KAK9906422.1"/>
    </source>
</evidence>
<comment type="caution">
    <text evidence="8">The sequence shown here is derived from an EMBL/GenBank/DDBJ whole genome shotgun (WGS) entry which is preliminary data.</text>
</comment>
<keyword evidence="2" id="KW-0808">Transferase</keyword>
<dbReference type="InterPro" id="IPR008271">
    <property type="entry name" value="Ser/Thr_kinase_AS"/>
</dbReference>
<dbReference type="SUPFAM" id="SSF56112">
    <property type="entry name" value="Protein kinase-like (PK-like)"/>
    <property type="match status" value="1"/>
</dbReference>
<gene>
    <name evidence="8" type="ORF">WJX75_001597</name>
</gene>
<reference evidence="8 9" key="1">
    <citation type="journal article" date="2024" name="Nat. Commun.">
        <title>Phylogenomics reveals the evolutionary origins of lichenization in chlorophyte algae.</title>
        <authorList>
            <person name="Puginier C."/>
            <person name="Libourel C."/>
            <person name="Otte J."/>
            <person name="Skaloud P."/>
            <person name="Haon M."/>
            <person name="Grisel S."/>
            <person name="Petersen M."/>
            <person name="Berrin J.G."/>
            <person name="Delaux P.M."/>
            <person name="Dal Grande F."/>
            <person name="Keller J."/>
        </authorList>
    </citation>
    <scope>NUCLEOTIDE SEQUENCE [LARGE SCALE GENOMIC DNA]</scope>
    <source>
        <strain evidence="8 9">SAG 216-7</strain>
    </source>
</reference>
<evidence type="ECO:0000256" key="1">
    <source>
        <dbReference type="ARBA" id="ARBA00022527"/>
    </source>
</evidence>
<dbReference type="PROSITE" id="PS50011">
    <property type="entry name" value="PROTEIN_KINASE_DOM"/>
    <property type="match status" value="1"/>
</dbReference>
<accession>A0ABR2YIS7</accession>
<dbReference type="SMART" id="SM00220">
    <property type="entry name" value="S_TKc"/>
    <property type="match status" value="1"/>
</dbReference>
<evidence type="ECO:0000313" key="9">
    <source>
        <dbReference type="Proteomes" id="UP001491310"/>
    </source>
</evidence>
<dbReference type="InterPro" id="IPR000719">
    <property type="entry name" value="Prot_kinase_dom"/>
</dbReference>
<keyword evidence="4" id="KW-0418">Kinase</keyword>
<evidence type="ECO:0000256" key="6">
    <source>
        <dbReference type="SAM" id="MobiDB-lite"/>
    </source>
</evidence>
<evidence type="ECO:0000256" key="4">
    <source>
        <dbReference type="ARBA" id="ARBA00022777"/>
    </source>
</evidence>
<evidence type="ECO:0000256" key="2">
    <source>
        <dbReference type="ARBA" id="ARBA00022679"/>
    </source>
</evidence>
<evidence type="ECO:0000256" key="5">
    <source>
        <dbReference type="ARBA" id="ARBA00022840"/>
    </source>
</evidence>
<name>A0ABR2YIS7_9CHLO</name>
<dbReference type="InterPro" id="IPR011009">
    <property type="entry name" value="Kinase-like_dom_sf"/>
</dbReference>
<feature type="region of interest" description="Disordered" evidence="6">
    <location>
        <begin position="424"/>
        <end position="519"/>
    </location>
</feature>
<keyword evidence="5" id="KW-0067">ATP-binding</keyword>
<dbReference type="Pfam" id="PF00069">
    <property type="entry name" value="Pkinase"/>
    <property type="match status" value="1"/>
</dbReference>
<keyword evidence="9" id="KW-1185">Reference proteome</keyword>
<evidence type="ECO:0000256" key="3">
    <source>
        <dbReference type="ARBA" id="ARBA00022741"/>
    </source>
</evidence>
<dbReference type="Proteomes" id="UP001491310">
    <property type="component" value="Unassembled WGS sequence"/>
</dbReference>
<feature type="domain" description="Protein kinase" evidence="7">
    <location>
        <begin position="28"/>
        <end position="300"/>
    </location>
</feature>
<feature type="compositionally biased region" description="Low complexity" evidence="6">
    <location>
        <begin position="429"/>
        <end position="449"/>
    </location>
</feature>
<organism evidence="8 9">
    <name type="scientific">Coccomyxa subellipsoidea</name>
    <dbReference type="NCBI Taxonomy" id="248742"/>
    <lineage>
        <taxon>Eukaryota</taxon>
        <taxon>Viridiplantae</taxon>
        <taxon>Chlorophyta</taxon>
        <taxon>core chlorophytes</taxon>
        <taxon>Trebouxiophyceae</taxon>
        <taxon>Trebouxiophyceae incertae sedis</taxon>
        <taxon>Coccomyxaceae</taxon>
        <taxon>Coccomyxa</taxon>
    </lineage>
</organism>
<proteinExistence type="predicted"/>
<keyword evidence="3" id="KW-0547">Nucleotide-binding</keyword>
<dbReference type="PANTHER" id="PTHR24350">
    <property type="entry name" value="SERINE/THREONINE-PROTEIN KINASE IAL-RELATED"/>
    <property type="match status" value="1"/>
</dbReference>
<feature type="compositionally biased region" description="Low complexity" evidence="6">
    <location>
        <begin position="508"/>
        <end position="518"/>
    </location>
</feature>
<protein>
    <recommendedName>
        <fullName evidence="7">Protein kinase domain-containing protein</fullName>
    </recommendedName>
</protein>
<dbReference type="Gene3D" id="1.10.510.10">
    <property type="entry name" value="Transferase(Phosphotransferase) domain 1"/>
    <property type="match status" value="1"/>
</dbReference>
<dbReference type="InterPro" id="IPR030616">
    <property type="entry name" value="Aur-like"/>
</dbReference>
<sequence length="619" mass="65680">MAYPGGDAADGPSFEETEGVYNFRPQDFKDSMVIGKGKDCVVYSAICHKLDGRRVAVKVYEKSKLSASKLRAVKREAAMMIYMTRKRVPLITQFHGAFQDAYQIFLVMEYCGGGDLLERLLKEGRAMSERRVILEVAVPLLKTLQHMHSYSIIHRDVKLENVFIANDGRVRLGDFGLTMSMKQEMAISPVGTVEYMAPEVVALPPVEAVISGAVKTADIAACTEKVDIWALGVTLYELLTGHLPFEGRDKAEIKAAITAGLMRPFSATLSPACAGFVGSMMLRDAKARPSARQLLQHPIVLGYTRVALPSPQVIMPQPAAPQLLSAASISDSVSSLDGAHGPRPIALTATGKRPSNGAQGTITISIGGSALSGSFSMRHAQAATSAPEIAPHHLPAPHLLLQGSGGSLIKARHAAFECLNGGAAGDGGSSASSSDMFNNRSSGSASSAEDSMRAGSGADAGSFRSTSPLLHDSRPSSAQGVAPHRLWASRRPVPADDSAQWPQKARRSSLSSSVTAASGNQVMKAPSPVVMSKQLHEAGIPFLGEGPPHETHDLSQLLPPRPPPGPPAADEDAAAAGLMTRVTSLFNRALCKPTPPREPVSIALLDDRHPSLCTRKQFM</sequence>